<dbReference type="GO" id="GO:0003964">
    <property type="term" value="F:RNA-directed DNA polymerase activity"/>
    <property type="evidence" value="ECO:0007669"/>
    <property type="project" value="UniProtKB-KW"/>
</dbReference>
<dbReference type="InterPro" id="IPR043502">
    <property type="entry name" value="DNA/RNA_pol_sf"/>
</dbReference>
<protein>
    <submittedName>
        <fullName evidence="2">Retron-type reverse transcriptase</fullName>
    </submittedName>
</protein>
<accession>A0A0G1Z688</accession>
<evidence type="ECO:0000313" key="2">
    <source>
        <dbReference type="EMBL" id="KKW23017.1"/>
    </source>
</evidence>
<gene>
    <name evidence="2" type="ORF">UY67_C0030G0009</name>
</gene>
<dbReference type="Pfam" id="PF00078">
    <property type="entry name" value="RVT_1"/>
    <property type="match status" value="1"/>
</dbReference>
<comment type="caution">
    <text evidence="2">The sequence shown here is derived from an EMBL/GenBank/DDBJ whole genome shotgun (WGS) entry which is preliminary data.</text>
</comment>
<evidence type="ECO:0000259" key="1">
    <source>
        <dbReference type="PROSITE" id="PS50878"/>
    </source>
</evidence>
<name>A0A0G1Z688_9BACT</name>
<sequence>MTPPRRNSLFSFQRLYKAYLDCREHKRSTYHAAKFEEHFEAELLALEAELGNRSYKPGRSICFVVTEPTVREVFAATFRDRVVHHLLYNFLEPIFEPKFIHASYACRTGKGTHRSLVDLKTHVRALTENGRCEAYFLHLDIRSFFMSLKKDILFGLIERRVKNPEILWLANIIIFHNPVENYFAKSGRELFAKLPPHKSLFHVPKGQGLPIGNLTSQFFANVYLNEFDQFAKHELKVKHYFRYVDDFLLLSRDKNQLLEWKRSIGLFLDERLALELNEKKQIMQEVSKGIDWLGYIVKPDHVAIRRRIIRNFKRKLYMFDRAFGSEQKPSQETLAGMCASVNSYFGHFSHADTFKLRTHLWEAHFGALKKYIEPADERLVVVHPKSETVQKSGRAGS</sequence>
<dbReference type="PROSITE" id="PS50878">
    <property type="entry name" value="RT_POL"/>
    <property type="match status" value="1"/>
</dbReference>
<evidence type="ECO:0000313" key="3">
    <source>
        <dbReference type="Proteomes" id="UP000034273"/>
    </source>
</evidence>
<dbReference type="EMBL" id="LCQW01000030">
    <property type="protein sequence ID" value="KKW23017.1"/>
    <property type="molecule type" value="Genomic_DNA"/>
</dbReference>
<proteinExistence type="predicted"/>
<keyword evidence="2" id="KW-0548">Nucleotidyltransferase</keyword>
<dbReference type="STRING" id="1618671.UY67_C0030G0009"/>
<keyword evidence="2" id="KW-0695">RNA-directed DNA polymerase</keyword>
<keyword evidence="2" id="KW-0808">Transferase</keyword>
<dbReference type="InterPro" id="IPR000477">
    <property type="entry name" value="RT_dom"/>
</dbReference>
<dbReference type="CDD" id="cd01646">
    <property type="entry name" value="RT_Bac_retron_I"/>
    <property type="match status" value="1"/>
</dbReference>
<dbReference type="SUPFAM" id="SSF56672">
    <property type="entry name" value="DNA/RNA polymerases"/>
    <property type="match status" value="1"/>
</dbReference>
<dbReference type="PANTHER" id="PTHR34047">
    <property type="entry name" value="NUCLEAR INTRON MATURASE 1, MITOCHONDRIAL-RELATED"/>
    <property type="match status" value="1"/>
</dbReference>
<dbReference type="PANTHER" id="PTHR34047:SF8">
    <property type="entry name" value="PROTEIN YKFC"/>
    <property type="match status" value="1"/>
</dbReference>
<reference evidence="2 3" key="1">
    <citation type="journal article" date="2015" name="Nature">
        <title>rRNA introns, odd ribosomes, and small enigmatic genomes across a large radiation of phyla.</title>
        <authorList>
            <person name="Brown C.T."/>
            <person name="Hug L.A."/>
            <person name="Thomas B.C."/>
            <person name="Sharon I."/>
            <person name="Castelle C.J."/>
            <person name="Singh A."/>
            <person name="Wilkins M.J."/>
            <person name="Williams K.H."/>
            <person name="Banfield J.F."/>
        </authorList>
    </citation>
    <scope>NUCLEOTIDE SEQUENCE [LARGE SCALE GENOMIC DNA]</scope>
</reference>
<dbReference type="InterPro" id="IPR051083">
    <property type="entry name" value="GrpII_Intron_Splice-Mob/Def"/>
</dbReference>
<dbReference type="AlphaFoldDB" id="A0A0G1Z688"/>
<organism evidence="2 3">
    <name type="scientific">Candidatus Kaiserbacteria bacterium GW2011_GWA2_52_12</name>
    <dbReference type="NCBI Taxonomy" id="1618671"/>
    <lineage>
        <taxon>Bacteria</taxon>
        <taxon>Candidatus Kaiseribacteriota</taxon>
    </lineage>
</organism>
<feature type="domain" description="Reverse transcriptase" evidence="1">
    <location>
        <begin position="1"/>
        <end position="297"/>
    </location>
</feature>
<dbReference type="Proteomes" id="UP000034273">
    <property type="component" value="Unassembled WGS sequence"/>
</dbReference>